<dbReference type="AlphaFoldDB" id="A0AA38HMH4"/>
<dbReference type="GO" id="GO:0071897">
    <property type="term" value="P:DNA biosynthetic process"/>
    <property type="evidence" value="ECO:0007669"/>
    <property type="project" value="UniProtKB-ARBA"/>
</dbReference>
<sequence>MKEYESENQYGFKEEKSTEDAWMKVKSTVKEAEEKYVLRIFVDFKGAFDNLEWPVLLKRLLEIGCKEMDVWNDYFSERYVCVKGEVTEIWKKAERGCPQGSVCGPVMWNLMMDVLLRELERNDCEVVAYADHLLLLVRENNRRRLEENGTRWMKIVHEWGGNVGVQVSRNKTNIMMLKGKFERERPPCIRLGETSLKYVTKVKYLGITVGEGMTFKEHLLEIRKMCGNWQTEQGGEERMGIGKKGDACYI</sequence>
<evidence type="ECO:0000259" key="1">
    <source>
        <dbReference type="PROSITE" id="PS50878"/>
    </source>
</evidence>
<accession>A0AA38HMH4</accession>
<feature type="domain" description="Reverse transcriptase" evidence="1">
    <location>
        <begin position="1"/>
        <end position="209"/>
    </location>
</feature>
<keyword evidence="3" id="KW-1185">Reference proteome</keyword>
<reference evidence="2" key="1">
    <citation type="journal article" date="2023" name="G3 (Bethesda)">
        <title>Whole genome assemblies of Zophobas morio and Tenebrio molitor.</title>
        <authorList>
            <person name="Kaur S."/>
            <person name="Stinson S.A."/>
            <person name="diCenzo G.C."/>
        </authorList>
    </citation>
    <scope>NUCLEOTIDE SEQUENCE</scope>
    <source>
        <strain evidence="2">QUZm001</strain>
    </source>
</reference>
<evidence type="ECO:0000313" key="2">
    <source>
        <dbReference type="EMBL" id="KAJ3639137.1"/>
    </source>
</evidence>
<proteinExistence type="predicted"/>
<dbReference type="PANTHER" id="PTHR33332">
    <property type="entry name" value="REVERSE TRANSCRIPTASE DOMAIN-CONTAINING PROTEIN"/>
    <property type="match status" value="1"/>
</dbReference>
<protein>
    <recommendedName>
        <fullName evidence="1">Reverse transcriptase domain-containing protein</fullName>
    </recommendedName>
</protein>
<dbReference type="SUPFAM" id="SSF56672">
    <property type="entry name" value="DNA/RNA polymerases"/>
    <property type="match status" value="1"/>
</dbReference>
<dbReference type="CDD" id="cd01650">
    <property type="entry name" value="RT_nLTR_like"/>
    <property type="match status" value="1"/>
</dbReference>
<dbReference type="InterPro" id="IPR043502">
    <property type="entry name" value="DNA/RNA_pol_sf"/>
</dbReference>
<name>A0AA38HMH4_9CUCU</name>
<dbReference type="EMBL" id="JALNTZ010000012">
    <property type="protein sequence ID" value="KAJ3639137.1"/>
    <property type="molecule type" value="Genomic_DNA"/>
</dbReference>
<dbReference type="InterPro" id="IPR000477">
    <property type="entry name" value="RT_dom"/>
</dbReference>
<gene>
    <name evidence="2" type="ORF">Zmor_004008</name>
</gene>
<dbReference type="PROSITE" id="PS50878">
    <property type="entry name" value="RT_POL"/>
    <property type="match status" value="1"/>
</dbReference>
<dbReference type="Proteomes" id="UP001168821">
    <property type="component" value="Unassembled WGS sequence"/>
</dbReference>
<evidence type="ECO:0000313" key="3">
    <source>
        <dbReference type="Proteomes" id="UP001168821"/>
    </source>
</evidence>
<comment type="caution">
    <text evidence="2">The sequence shown here is derived from an EMBL/GenBank/DDBJ whole genome shotgun (WGS) entry which is preliminary data.</text>
</comment>
<dbReference type="Pfam" id="PF00078">
    <property type="entry name" value="RVT_1"/>
    <property type="match status" value="1"/>
</dbReference>
<organism evidence="2 3">
    <name type="scientific">Zophobas morio</name>
    <dbReference type="NCBI Taxonomy" id="2755281"/>
    <lineage>
        <taxon>Eukaryota</taxon>
        <taxon>Metazoa</taxon>
        <taxon>Ecdysozoa</taxon>
        <taxon>Arthropoda</taxon>
        <taxon>Hexapoda</taxon>
        <taxon>Insecta</taxon>
        <taxon>Pterygota</taxon>
        <taxon>Neoptera</taxon>
        <taxon>Endopterygota</taxon>
        <taxon>Coleoptera</taxon>
        <taxon>Polyphaga</taxon>
        <taxon>Cucujiformia</taxon>
        <taxon>Tenebrionidae</taxon>
        <taxon>Zophobas</taxon>
    </lineage>
</organism>